<comment type="caution">
    <text evidence="1">Lacks conserved residue(s) required for the propagation of feature annotation.</text>
</comment>
<dbReference type="InterPro" id="IPR001789">
    <property type="entry name" value="Sig_transdc_resp-reg_receiver"/>
</dbReference>
<protein>
    <recommendedName>
        <fullName evidence="2">Response regulatory domain-containing protein</fullName>
    </recommendedName>
</protein>
<dbReference type="GO" id="GO:0000160">
    <property type="term" value="P:phosphorelay signal transduction system"/>
    <property type="evidence" value="ECO:0007669"/>
    <property type="project" value="InterPro"/>
</dbReference>
<feature type="domain" description="Response regulatory" evidence="2">
    <location>
        <begin position="157"/>
        <end position="272"/>
    </location>
</feature>
<sequence>MRRATHESIVLIGGEGAVAQTLTAMLSGWSVGFFQADFSDSETTMAAVNAASLILVAVDDDAPGPALACCGILKEHDSGVSAPVALVTPERADATLRLAALRAGADDVIGLEHNLATAAARISALLRFRTLQSEAGAFAEAWPSAPRAAAVPDETVRVLIVAEDPAMRRDLLKSMLSLTTTVATGNLREALYLASSQSFDLVLVHGGPVLADGLRICGQLRCVPGMRFVPLFALSEPGGLADISGDAARSADDCMAWPGETGELILRALLHLRRKRFVEALGTAIDDLAEAPETVESDTGLLAPERFATTLNALKREASTAGAPLYMGVVRVPEDESGARAEAVAALIRYHLSGRDAASRVEDGLFAILYPDRRRDDAEQAIAALRQRLDANLARLLGEGVQDAYQPAVDPALAIRTALTEVN</sequence>
<reference evidence="3 4" key="1">
    <citation type="submission" date="2020-12" db="EMBL/GenBank/DDBJ databases">
        <authorList>
            <person name="Zheng R.K."/>
            <person name="Sun C.M."/>
        </authorList>
    </citation>
    <scope>NUCLEOTIDE SEQUENCE [LARGE SCALE GENOMIC DNA]</scope>
    <source>
        <strain evidence="3 4">ZRK001</strain>
    </source>
</reference>
<proteinExistence type="predicted"/>
<dbReference type="SUPFAM" id="SSF52172">
    <property type="entry name" value="CheY-like"/>
    <property type="match status" value="2"/>
</dbReference>
<dbReference type="Proteomes" id="UP000596083">
    <property type="component" value="Chromosome"/>
</dbReference>
<dbReference type="RefSeq" id="WP_200334055.1">
    <property type="nucleotide sequence ID" value="NZ_CP066786.1"/>
</dbReference>
<dbReference type="EMBL" id="CP066786">
    <property type="protein sequence ID" value="QQM29252.1"/>
    <property type="molecule type" value="Genomic_DNA"/>
</dbReference>
<dbReference type="KEGG" id="mlut:JET14_13040"/>
<dbReference type="Gene3D" id="3.40.50.2300">
    <property type="match status" value="1"/>
</dbReference>
<dbReference type="InterPro" id="IPR011006">
    <property type="entry name" value="CheY-like_superfamily"/>
</dbReference>
<evidence type="ECO:0000259" key="2">
    <source>
        <dbReference type="PROSITE" id="PS50110"/>
    </source>
</evidence>
<dbReference type="PROSITE" id="PS50110">
    <property type="entry name" value="RESPONSE_REGULATORY"/>
    <property type="match status" value="1"/>
</dbReference>
<evidence type="ECO:0000256" key="1">
    <source>
        <dbReference type="PROSITE-ProRule" id="PRU00169"/>
    </source>
</evidence>
<accession>A0A7T7KK29</accession>
<dbReference type="AlphaFoldDB" id="A0A7T7KK29"/>
<organism evidence="3 4">
    <name type="scientific">Martelella lutilitoris</name>
    <dbReference type="NCBI Taxonomy" id="2583532"/>
    <lineage>
        <taxon>Bacteria</taxon>
        <taxon>Pseudomonadati</taxon>
        <taxon>Pseudomonadota</taxon>
        <taxon>Alphaproteobacteria</taxon>
        <taxon>Hyphomicrobiales</taxon>
        <taxon>Aurantimonadaceae</taxon>
        <taxon>Martelella</taxon>
    </lineage>
</organism>
<name>A0A7T7KK29_9HYPH</name>
<evidence type="ECO:0000313" key="3">
    <source>
        <dbReference type="EMBL" id="QQM29252.1"/>
    </source>
</evidence>
<evidence type="ECO:0000313" key="4">
    <source>
        <dbReference type="Proteomes" id="UP000596083"/>
    </source>
</evidence>
<gene>
    <name evidence="3" type="ORF">JET14_13040</name>
</gene>